<dbReference type="EMBL" id="JABJNZ010000046">
    <property type="protein sequence ID" value="MBT4870557.1"/>
    <property type="molecule type" value="Genomic_DNA"/>
</dbReference>
<sequence>MPKRKIVAKVLTNKQAVQNFVAKRRPTLLGVKKLMKTVEGMLVPAQTRTDVLNGYNLTPEQMIKKGKIPVIFFNGKEPKYGCYQMCSVMYAALKEMGLKPKMTRYFISNHVPHSTILFSLNGKIYEADPFYNSQLNRVDKTRLEQIKELKKMKKFRFIKPGDYTKPKYDKERKTGKFHV</sequence>
<dbReference type="AlphaFoldDB" id="A0A8T5GFS9"/>
<dbReference type="Proteomes" id="UP000722459">
    <property type="component" value="Unassembled WGS sequence"/>
</dbReference>
<proteinExistence type="predicted"/>
<accession>A0A8T5GFS9</accession>
<comment type="caution">
    <text evidence="1">The sequence shown here is derived from an EMBL/GenBank/DDBJ whole genome shotgun (WGS) entry which is preliminary data.</text>
</comment>
<evidence type="ECO:0000313" key="2">
    <source>
        <dbReference type="Proteomes" id="UP000722459"/>
    </source>
</evidence>
<organism evidence="1 2">
    <name type="scientific">Candidatus Iainarchaeum sp</name>
    <dbReference type="NCBI Taxonomy" id="3101447"/>
    <lineage>
        <taxon>Archaea</taxon>
        <taxon>Candidatus Iainarchaeota</taxon>
        <taxon>Candidatus Iainarchaeia</taxon>
        <taxon>Candidatus Iainarchaeales</taxon>
        <taxon>Candidatus Iainarchaeaceae</taxon>
        <taxon>Candidatus Iainarchaeum</taxon>
    </lineage>
</organism>
<protein>
    <submittedName>
        <fullName evidence="1">Uncharacterized protein</fullName>
    </submittedName>
</protein>
<gene>
    <name evidence="1" type="ORF">HON47_03220</name>
</gene>
<name>A0A8T5GFS9_9ARCH</name>
<evidence type="ECO:0000313" key="1">
    <source>
        <dbReference type="EMBL" id="MBT4870557.1"/>
    </source>
</evidence>
<reference evidence="1" key="1">
    <citation type="journal article" date="2021" name="ISME J.">
        <title>Mercury methylation by metabolically versatile and cosmopolitan marine bacteria.</title>
        <authorList>
            <person name="Lin H."/>
            <person name="Ascher D.B."/>
            <person name="Myung Y."/>
            <person name="Lamborg C.H."/>
            <person name="Hallam S.J."/>
            <person name="Gionfriddo C.M."/>
            <person name="Holt K.E."/>
            <person name="Moreau J.W."/>
        </authorList>
    </citation>
    <scope>NUCLEOTIDE SEQUENCE</scope>
    <source>
        <strain evidence="1">SI075_bin30</strain>
    </source>
</reference>